<protein>
    <submittedName>
        <fullName evidence="1">Uncharacterized protein</fullName>
    </submittedName>
</protein>
<evidence type="ECO:0000313" key="2">
    <source>
        <dbReference type="Proteomes" id="UP000037178"/>
    </source>
</evidence>
<accession>A0A0J9E9C5</accession>
<keyword evidence="2" id="KW-1185">Reference proteome</keyword>
<reference evidence="1 2" key="1">
    <citation type="submission" date="2015-06" db="EMBL/GenBank/DDBJ databases">
        <title>Draft genome sequence of an Alphaproteobacteria species associated to the Mediterranean sponge Oscarella lobularis.</title>
        <authorList>
            <person name="Jourda C."/>
            <person name="Santini S."/>
            <person name="Claverie J.-M."/>
        </authorList>
    </citation>
    <scope>NUCLEOTIDE SEQUENCE [LARGE SCALE GENOMIC DNA]</scope>
    <source>
        <strain evidence="1">IGS</strain>
    </source>
</reference>
<organism evidence="1 2">
    <name type="scientific">Candidatus Rhodobacter oscarellae</name>
    <dbReference type="NCBI Taxonomy" id="1675527"/>
    <lineage>
        <taxon>Bacteria</taxon>
        <taxon>Pseudomonadati</taxon>
        <taxon>Pseudomonadota</taxon>
        <taxon>Alphaproteobacteria</taxon>
        <taxon>Rhodobacterales</taxon>
        <taxon>Rhodobacter group</taxon>
        <taxon>Rhodobacter</taxon>
    </lineage>
</organism>
<proteinExistence type="predicted"/>
<dbReference type="STRING" id="1675527.AIOL_004212"/>
<dbReference type="AlphaFoldDB" id="A0A0J9E9C5"/>
<dbReference type="EMBL" id="LFTY01000002">
    <property type="protein sequence ID" value="KMW59231.1"/>
    <property type="molecule type" value="Genomic_DNA"/>
</dbReference>
<comment type="caution">
    <text evidence="1">The sequence shown here is derived from an EMBL/GenBank/DDBJ whole genome shotgun (WGS) entry which is preliminary data.</text>
</comment>
<sequence>MNGRPVQQKRDVRHRLKAAAFCLTWDFPRCPTRCDVKPGRYQALMKAGFRQRCKQFKDRPGLCIHVGREMHLVWAG</sequence>
<name>A0A0J9E9C5_9RHOB</name>
<evidence type="ECO:0000313" key="1">
    <source>
        <dbReference type="EMBL" id="KMW59231.1"/>
    </source>
</evidence>
<gene>
    <name evidence="1" type="ORF">AIOL_004212</name>
</gene>
<dbReference type="Proteomes" id="UP000037178">
    <property type="component" value="Unassembled WGS sequence"/>
</dbReference>